<keyword evidence="1" id="KW-0479">Metal-binding</keyword>
<keyword evidence="6" id="KW-0067">ATP-binding</keyword>
<dbReference type="EMBL" id="CAJVRM010000050">
    <property type="protein sequence ID" value="CAG8972651.1"/>
    <property type="molecule type" value="Genomic_DNA"/>
</dbReference>
<keyword evidence="3 7" id="KW-0863">Zinc-finger</keyword>
<dbReference type="PROSITE" id="PS51192">
    <property type="entry name" value="HELICASE_ATP_BIND_1"/>
    <property type="match status" value="1"/>
</dbReference>
<evidence type="ECO:0000259" key="9">
    <source>
        <dbReference type="PROSITE" id="PS51192"/>
    </source>
</evidence>
<dbReference type="InterPro" id="IPR017907">
    <property type="entry name" value="Znf_RING_CS"/>
</dbReference>
<evidence type="ECO:0008006" key="13">
    <source>
        <dbReference type="Google" id="ProtNLM"/>
    </source>
</evidence>
<proteinExistence type="predicted"/>
<dbReference type="GO" id="GO:0016787">
    <property type="term" value="F:hydrolase activity"/>
    <property type="evidence" value="ECO:0007669"/>
    <property type="project" value="UniProtKB-KW"/>
</dbReference>
<dbReference type="GO" id="GO:0006281">
    <property type="term" value="P:DNA repair"/>
    <property type="evidence" value="ECO:0007669"/>
    <property type="project" value="TreeGrafter"/>
</dbReference>
<evidence type="ECO:0000313" key="12">
    <source>
        <dbReference type="Proteomes" id="UP000701801"/>
    </source>
</evidence>
<dbReference type="InterPro" id="IPR001841">
    <property type="entry name" value="Znf_RING"/>
</dbReference>
<dbReference type="InterPro" id="IPR038718">
    <property type="entry name" value="SNF2-like_sf"/>
</dbReference>
<dbReference type="GO" id="GO:0005524">
    <property type="term" value="F:ATP binding"/>
    <property type="evidence" value="ECO:0007669"/>
    <property type="project" value="UniProtKB-KW"/>
</dbReference>
<dbReference type="PROSITE" id="PS50089">
    <property type="entry name" value="ZF_RING_2"/>
    <property type="match status" value="1"/>
</dbReference>
<evidence type="ECO:0000256" key="7">
    <source>
        <dbReference type="PROSITE-ProRule" id="PRU00175"/>
    </source>
</evidence>
<dbReference type="PANTHER" id="PTHR45626:SF52">
    <property type="entry name" value="SINGLE-STRANDED DNA-DEPENDENT ATPASE (EUROFUNG)"/>
    <property type="match status" value="1"/>
</dbReference>
<evidence type="ECO:0000256" key="2">
    <source>
        <dbReference type="ARBA" id="ARBA00022741"/>
    </source>
</evidence>
<dbReference type="InterPro" id="IPR050628">
    <property type="entry name" value="SNF2_RAD54_helicase_TF"/>
</dbReference>
<evidence type="ECO:0000259" key="10">
    <source>
        <dbReference type="PROSITE" id="PS51194"/>
    </source>
</evidence>
<evidence type="ECO:0000256" key="3">
    <source>
        <dbReference type="ARBA" id="ARBA00022771"/>
    </source>
</evidence>
<dbReference type="SMART" id="SM00487">
    <property type="entry name" value="DEXDc"/>
    <property type="match status" value="1"/>
</dbReference>
<dbReference type="InterPro" id="IPR000330">
    <property type="entry name" value="SNF2_N"/>
</dbReference>
<gene>
    <name evidence="11" type="ORF">HYALB_00011390</name>
</gene>
<evidence type="ECO:0000256" key="5">
    <source>
        <dbReference type="ARBA" id="ARBA00022833"/>
    </source>
</evidence>
<organism evidence="11 12">
    <name type="scientific">Hymenoscyphus albidus</name>
    <dbReference type="NCBI Taxonomy" id="595503"/>
    <lineage>
        <taxon>Eukaryota</taxon>
        <taxon>Fungi</taxon>
        <taxon>Dikarya</taxon>
        <taxon>Ascomycota</taxon>
        <taxon>Pezizomycotina</taxon>
        <taxon>Leotiomycetes</taxon>
        <taxon>Helotiales</taxon>
        <taxon>Helotiaceae</taxon>
        <taxon>Hymenoscyphus</taxon>
    </lineage>
</organism>
<accession>A0A9N9LJF2</accession>
<evidence type="ECO:0000256" key="1">
    <source>
        <dbReference type="ARBA" id="ARBA00022723"/>
    </source>
</evidence>
<feature type="domain" description="RING-type" evidence="8">
    <location>
        <begin position="418"/>
        <end position="466"/>
    </location>
</feature>
<dbReference type="Gene3D" id="3.40.50.300">
    <property type="entry name" value="P-loop containing nucleotide triphosphate hydrolases"/>
    <property type="match status" value="1"/>
</dbReference>
<evidence type="ECO:0000256" key="4">
    <source>
        <dbReference type="ARBA" id="ARBA00022801"/>
    </source>
</evidence>
<feature type="domain" description="Helicase C-terminal" evidence="10">
    <location>
        <begin position="502"/>
        <end position="661"/>
    </location>
</feature>
<dbReference type="GO" id="GO:0005634">
    <property type="term" value="C:nucleus"/>
    <property type="evidence" value="ECO:0007669"/>
    <property type="project" value="TreeGrafter"/>
</dbReference>
<dbReference type="Pfam" id="PF00176">
    <property type="entry name" value="SNF2-rel_dom"/>
    <property type="match status" value="1"/>
</dbReference>
<dbReference type="SMART" id="SM00490">
    <property type="entry name" value="HELICc"/>
    <property type="match status" value="1"/>
</dbReference>
<keyword evidence="12" id="KW-1185">Reference proteome</keyword>
<feature type="domain" description="Helicase ATP-binding" evidence="9">
    <location>
        <begin position="103"/>
        <end position="282"/>
    </location>
</feature>
<evidence type="ECO:0000259" key="8">
    <source>
        <dbReference type="PROSITE" id="PS50089"/>
    </source>
</evidence>
<dbReference type="CDD" id="cd18793">
    <property type="entry name" value="SF2_C_SNF"/>
    <property type="match status" value="1"/>
</dbReference>
<sequence>MQLHDLENKLEVGKQRTTVIDEKGQFQKTINEVYASLARGNHLNQVQGDERLETQLLPHQQEALDLMSQREDGPVSPEYCLWKSMGDADKGWYRHDITKLKTRINHPETGGGILADEMRVGKSLSILALVTQTLDESLRWAHNLPVDDGEALPQTTKRSRATLILVPHLKVKLNVLKYHGRDRKSLLSKMDEADIVLTTYHTIVWETEKRSSSGKNRKPNPMQSIEWFRIVLDEAHIIRRQKTTFNSSVSKSKSRSRWCLTGTPIQNKLDDIGALFPFLKVRTFDNITTFRRYVGSPFNDCESNERRPLAIRHLTLLMDSMCLRRSRNLLHLPEPQNRIHVVQFSDEERDQYEYTKKIMKRALQQRVNEENQNGLRILCNHGTYQHSFSWTNKRNLMDEREDALCSMGNSGEVKCSVCKQCMPIMTKSSFQTYPGICAHVLCFECAEDNNQLMRAQGFELSGCPICAISGAPNNGCGPNANTNTRRENYLRNIGVSSKINALIRDIQVDLWETKSIVFSCWTNTLDLIEKHLHECNITFQRIDGDVNFSRRQRILDEFSSSDSKTPVLIMTTGTGAFGYCPREVMLKKDTNMLSSLNLPSANRVFIIEPQWNPSVENQAISRAIRLNQKISVVVTRSQQETKIEIADIGVNATVQMDTEMLYPGYGISHI</sequence>
<keyword evidence="5" id="KW-0862">Zinc</keyword>
<evidence type="ECO:0000256" key="6">
    <source>
        <dbReference type="ARBA" id="ARBA00022840"/>
    </source>
</evidence>
<dbReference type="PROSITE" id="PS00518">
    <property type="entry name" value="ZF_RING_1"/>
    <property type="match status" value="1"/>
</dbReference>
<keyword evidence="4" id="KW-0378">Hydrolase</keyword>
<dbReference type="PANTHER" id="PTHR45626">
    <property type="entry name" value="TRANSCRIPTION TERMINATION FACTOR 2-RELATED"/>
    <property type="match status" value="1"/>
</dbReference>
<dbReference type="OrthoDB" id="448448at2759"/>
<dbReference type="AlphaFoldDB" id="A0A9N9LJF2"/>
<dbReference type="PROSITE" id="PS51194">
    <property type="entry name" value="HELICASE_CTER"/>
    <property type="match status" value="1"/>
</dbReference>
<dbReference type="CDD" id="cd18008">
    <property type="entry name" value="DEXDc_SHPRH-like"/>
    <property type="match status" value="1"/>
</dbReference>
<dbReference type="Pfam" id="PF00271">
    <property type="entry name" value="Helicase_C"/>
    <property type="match status" value="1"/>
</dbReference>
<evidence type="ECO:0000313" key="11">
    <source>
        <dbReference type="EMBL" id="CAG8972651.1"/>
    </source>
</evidence>
<protein>
    <recommendedName>
        <fullName evidence="13">Helicase ATP-binding domain-containing protein</fullName>
    </recommendedName>
</protein>
<dbReference type="InterPro" id="IPR049730">
    <property type="entry name" value="SNF2/RAD54-like_C"/>
</dbReference>
<reference evidence="11" key="1">
    <citation type="submission" date="2021-07" db="EMBL/GenBank/DDBJ databases">
        <authorList>
            <person name="Durling M."/>
        </authorList>
    </citation>
    <scope>NUCLEOTIDE SEQUENCE</scope>
</reference>
<dbReference type="InterPro" id="IPR014001">
    <property type="entry name" value="Helicase_ATP-bd"/>
</dbReference>
<name>A0A9N9LJF2_9HELO</name>
<dbReference type="InterPro" id="IPR027417">
    <property type="entry name" value="P-loop_NTPase"/>
</dbReference>
<dbReference type="GO" id="GO:0008270">
    <property type="term" value="F:zinc ion binding"/>
    <property type="evidence" value="ECO:0007669"/>
    <property type="project" value="UniProtKB-KW"/>
</dbReference>
<dbReference type="Gene3D" id="3.40.50.10810">
    <property type="entry name" value="Tandem AAA-ATPase domain"/>
    <property type="match status" value="1"/>
</dbReference>
<dbReference type="GO" id="GO:0008094">
    <property type="term" value="F:ATP-dependent activity, acting on DNA"/>
    <property type="evidence" value="ECO:0007669"/>
    <property type="project" value="TreeGrafter"/>
</dbReference>
<keyword evidence="2" id="KW-0547">Nucleotide-binding</keyword>
<dbReference type="Proteomes" id="UP000701801">
    <property type="component" value="Unassembled WGS sequence"/>
</dbReference>
<dbReference type="InterPro" id="IPR001650">
    <property type="entry name" value="Helicase_C-like"/>
</dbReference>
<dbReference type="SUPFAM" id="SSF52540">
    <property type="entry name" value="P-loop containing nucleoside triphosphate hydrolases"/>
    <property type="match status" value="2"/>
</dbReference>
<comment type="caution">
    <text evidence="11">The sequence shown here is derived from an EMBL/GenBank/DDBJ whole genome shotgun (WGS) entry which is preliminary data.</text>
</comment>